<gene>
    <name evidence="1" type="ORF">Tco_0874990</name>
</gene>
<dbReference type="InterPro" id="IPR045023">
    <property type="entry name" value="FATA/B"/>
</dbReference>
<sequence>MILTTSTLTPAIHGCNAVTRDCIRALNRSQSIISFSMNQRNNNSVLRSSTCQKVASVMAVTGKHPNGVTVGLMESAENERVQLERLRDDGSSYKERFTIRCYEVGFNKTATIETIADLLQGRSCVDALVGHDPPMKICNNVLLYILQVYILEGTV</sequence>
<dbReference type="PANTHER" id="PTHR31727">
    <property type="entry name" value="OLEOYL-ACYL CARRIER PROTEIN THIOESTERASE 1, CHLOROPLASTIC"/>
    <property type="match status" value="1"/>
</dbReference>
<comment type="caution">
    <text evidence="1">The sequence shown here is derived from an EMBL/GenBank/DDBJ whole genome shotgun (WGS) entry which is preliminary data.</text>
</comment>
<reference evidence="1" key="1">
    <citation type="journal article" date="2022" name="Int. J. Mol. Sci.">
        <title>Draft Genome of Tanacetum Coccineum: Genomic Comparison of Closely Related Tanacetum-Family Plants.</title>
        <authorList>
            <person name="Yamashiro T."/>
            <person name="Shiraishi A."/>
            <person name="Nakayama K."/>
            <person name="Satake H."/>
        </authorList>
    </citation>
    <scope>NUCLEOTIDE SEQUENCE</scope>
</reference>
<keyword evidence="2" id="KW-1185">Reference proteome</keyword>
<reference evidence="1" key="2">
    <citation type="submission" date="2022-01" db="EMBL/GenBank/DDBJ databases">
        <authorList>
            <person name="Yamashiro T."/>
            <person name="Shiraishi A."/>
            <person name="Satake H."/>
            <person name="Nakayama K."/>
        </authorList>
    </citation>
    <scope>NUCLEOTIDE SEQUENCE</scope>
</reference>
<name>A0ABQ5BTV7_9ASTR</name>
<evidence type="ECO:0000313" key="1">
    <source>
        <dbReference type="EMBL" id="GJT16284.1"/>
    </source>
</evidence>
<dbReference type="Proteomes" id="UP001151760">
    <property type="component" value="Unassembled WGS sequence"/>
</dbReference>
<protein>
    <submittedName>
        <fullName evidence="1">Acyl-ACP thioesterase</fullName>
    </submittedName>
</protein>
<proteinExistence type="predicted"/>
<accession>A0ABQ5BTV7</accession>
<organism evidence="1 2">
    <name type="scientific">Tanacetum coccineum</name>
    <dbReference type="NCBI Taxonomy" id="301880"/>
    <lineage>
        <taxon>Eukaryota</taxon>
        <taxon>Viridiplantae</taxon>
        <taxon>Streptophyta</taxon>
        <taxon>Embryophyta</taxon>
        <taxon>Tracheophyta</taxon>
        <taxon>Spermatophyta</taxon>
        <taxon>Magnoliopsida</taxon>
        <taxon>eudicotyledons</taxon>
        <taxon>Gunneridae</taxon>
        <taxon>Pentapetalae</taxon>
        <taxon>asterids</taxon>
        <taxon>campanulids</taxon>
        <taxon>Asterales</taxon>
        <taxon>Asteraceae</taxon>
        <taxon>Asteroideae</taxon>
        <taxon>Anthemideae</taxon>
        <taxon>Anthemidinae</taxon>
        <taxon>Tanacetum</taxon>
    </lineage>
</organism>
<dbReference type="PANTHER" id="PTHR31727:SF6">
    <property type="entry name" value="OLEOYL-ACYL CARRIER PROTEIN THIOESTERASE 1, CHLOROPLASTIC"/>
    <property type="match status" value="1"/>
</dbReference>
<evidence type="ECO:0000313" key="2">
    <source>
        <dbReference type="Proteomes" id="UP001151760"/>
    </source>
</evidence>
<dbReference type="EMBL" id="BQNB010013463">
    <property type="protein sequence ID" value="GJT16284.1"/>
    <property type="molecule type" value="Genomic_DNA"/>
</dbReference>